<dbReference type="STRING" id="476652.DEAC_c10480"/>
<feature type="transmembrane region" description="Helical" evidence="1">
    <location>
        <begin position="238"/>
        <end position="261"/>
    </location>
</feature>
<organism evidence="2 3">
    <name type="scientific">Desulfosporosinus acididurans</name>
    <dbReference type="NCBI Taxonomy" id="476652"/>
    <lineage>
        <taxon>Bacteria</taxon>
        <taxon>Bacillati</taxon>
        <taxon>Bacillota</taxon>
        <taxon>Clostridia</taxon>
        <taxon>Eubacteriales</taxon>
        <taxon>Desulfitobacteriaceae</taxon>
        <taxon>Desulfosporosinus</taxon>
    </lineage>
</organism>
<feature type="transmembrane region" description="Helical" evidence="1">
    <location>
        <begin position="168"/>
        <end position="189"/>
    </location>
</feature>
<feature type="transmembrane region" description="Helical" evidence="1">
    <location>
        <begin position="209"/>
        <end position="226"/>
    </location>
</feature>
<dbReference type="Pfam" id="PF09991">
    <property type="entry name" value="DUF2232"/>
    <property type="match status" value="1"/>
</dbReference>
<evidence type="ECO:0000313" key="3">
    <source>
        <dbReference type="Proteomes" id="UP000036356"/>
    </source>
</evidence>
<keyword evidence="1" id="KW-1133">Transmembrane helix</keyword>
<feature type="transmembrane region" description="Helical" evidence="1">
    <location>
        <begin position="20"/>
        <end position="44"/>
    </location>
</feature>
<feature type="transmembrane region" description="Helical" evidence="1">
    <location>
        <begin position="94"/>
        <end position="119"/>
    </location>
</feature>
<dbReference type="Proteomes" id="UP000036356">
    <property type="component" value="Unassembled WGS sequence"/>
</dbReference>
<accession>A0A0J1FUJ5</accession>
<dbReference type="PATRIC" id="fig|476652.3.peg.1075"/>
<protein>
    <recommendedName>
        <fullName evidence="4">DUF2232 domain-containing protein</fullName>
    </recommendedName>
</protein>
<proteinExistence type="predicted"/>
<dbReference type="AlphaFoldDB" id="A0A0J1FUJ5"/>
<dbReference type="EMBL" id="LDZY01000003">
    <property type="protein sequence ID" value="KLU67110.1"/>
    <property type="molecule type" value="Genomic_DNA"/>
</dbReference>
<keyword evidence="3" id="KW-1185">Reference proteome</keyword>
<sequence length="309" mass="34829">MYLRDEVAVSYVAEAILLSFPLLGVVWGTWGFFWTVLILLAVFLVGLRKGLLIASTLTVIGFIVPLVSIGFPALSQVSFVPLAGLLGVFGWQKWPVRVTFFWSAALASILGVIPALLFAGQGIDPKSVTEIINSMVQQYQASGLLSAMQQQGITEIQLRQLMQEGIQFYILILPSFVVLNALLEYAFVFYFFRRWLNSKGRIPFTHWRLPWYAVWGAVLGIAFYLLGDQYSWITLRALGINLMVIYGAVTLILGIAVYSYLLQSPKIPRFLKWILIVASLVYFFFSVSSIILLGLFDLVFNFRRLPEES</sequence>
<evidence type="ECO:0008006" key="4">
    <source>
        <dbReference type="Google" id="ProtNLM"/>
    </source>
</evidence>
<feature type="transmembrane region" description="Helical" evidence="1">
    <location>
        <begin position="51"/>
        <end position="74"/>
    </location>
</feature>
<dbReference type="RefSeq" id="WP_047808947.1">
    <property type="nucleotide sequence ID" value="NZ_LDZY01000003.1"/>
</dbReference>
<gene>
    <name evidence="2" type="ORF">DEAC_c10480</name>
</gene>
<name>A0A0J1FUJ5_9FIRM</name>
<keyword evidence="1" id="KW-0812">Transmembrane</keyword>
<feature type="transmembrane region" description="Helical" evidence="1">
    <location>
        <begin position="273"/>
        <end position="300"/>
    </location>
</feature>
<keyword evidence="1" id="KW-0472">Membrane</keyword>
<reference evidence="2 3" key="1">
    <citation type="submission" date="2015-06" db="EMBL/GenBank/DDBJ databases">
        <title>Draft genome of the moderately acidophilic sulfate reducer Candidatus Desulfosporosinus acididurans strain M1.</title>
        <authorList>
            <person name="Poehlein A."/>
            <person name="Petzsch P."/>
            <person name="Johnson B.D."/>
            <person name="Schloemann M."/>
            <person name="Daniel R."/>
            <person name="Muehling M."/>
        </authorList>
    </citation>
    <scope>NUCLEOTIDE SEQUENCE [LARGE SCALE GENOMIC DNA]</scope>
    <source>
        <strain evidence="2 3">M1</strain>
    </source>
</reference>
<dbReference type="InterPro" id="IPR018710">
    <property type="entry name" value="DUF2232"/>
</dbReference>
<evidence type="ECO:0000256" key="1">
    <source>
        <dbReference type="SAM" id="Phobius"/>
    </source>
</evidence>
<evidence type="ECO:0000313" key="2">
    <source>
        <dbReference type="EMBL" id="KLU67110.1"/>
    </source>
</evidence>
<comment type="caution">
    <text evidence="2">The sequence shown here is derived from an EMBL/GenBank/DDBJ whole genome shotgun (WGS) entry which is preliminary data.</text>
</comment>